<dbReference type="Proteomes" id="UP000238348">
    <property type="component" value="Chromosome"/>
</dbReference>
<reference evidence="2 3" key="1">
    <citation type="submission" date="2015-09" db="EMBL/GenBank/DDBJ databases">
        <title>Sorangium comparison.</title>
        <authorList>
            <person name="Zaburannyi N."/>
            <person name="Bunk B."/>
            <person name="Overmann J."/>
            <person name="Mueller R."/>
        </authorList>
    </citation>
    <scope>NUCLEOTIDE SEQUENCE [LARGE SCALE GENOMIC DNA]</scope>
    <source>
        <strain evidence="2 3">So ce26</strain>
    </source>
</reference>
<keyword evidence="1" id="KW-0472">Membrane</keyword>
<feature type="transmembrane region" description="Helical" evidence="1">
    <location>
        <begin position="24"/>
        <end position="44"/>
    </location>
</feature>
<feature type="transmembrane region" description="Helical" evidence="1">
    <location>
        <begin position="101"/>
        <end position="121"/>
    </location>
</feature>
<accession>A0A2L0ETK0</accession>
<dbReference type="OrthoDB" id="127712at2"/>
<proteinExistence type="predicted"/>
<keyword evidence="1" id="KW-0812">Transmembrane</keyword>
<evidence type="ECO:0000313" key="3">
    <source>
        <dbReference type="Proteomes" id="UP000238348"/>
    </source>
</evidence>
<protein>
    <submittedName>
        <fullName evidence="2">Uncharacterized protein</fullName>
    </submittedName>
</protein>
<feature type="transmembrane region" description="Helical" evidence="1">
    <location>
        <begin position="346"/>
        <end position="363"/>
    </location>
</feature>
<name>A0A2L0ETK0_SORCE</name>
<evidence type="ECO:0000313" key="2">
    <source>
        <dbReference type="EMBL" id="AUX42602.1"/>
    </source>
</evidence>
<dbReference type="RefSeq" id="WP_104981392.1">
    <property type="nucleotide sequence ID" value="NZ_CP012673.1"/>
</dbReference>
<feature type="transmembrane region" description="Helical" evidence="1">
    <location>
        <begin position="211"/>
        <end position="228"/>
    </location>
</feature>
<keyword evidence="1" id="KW-1133">Transmembrane helix</keyword>
<feature type="transmembrane region" description="Helical" evidence="1">
    <location>
        <begin position="240"/>
        <end position="256"/>
    </location>
</feature>
<dbReference type="EMBL" id="CP012673">
    <property type="protein sequence ID" value="AUX42602.1"/>
    <property type="molecule type" value="Genomic_DNA"/>
</dbReference>
<feature type="transmembrane region" description="Helical" evidence="1">
    <location>
        <begin position="262"/>
        <end position="283"/>
    </location>
</feature>
<feature type="transmembrane region" description="Helical" evidence="1">
    <location>
        <begin position="165"/>
        <end position="183"/>
    </location>
</feature>
<organism evidence="2 3">
    <name type="scientific">Sorangium cellulosum</name>
    <name type="common">Polyangium cellulosum</name>
    <dbReference type="NCBI Taxonomy" id="56"/>
    <lineage>
        <taxon>Bacteria</taxon>
        <taxon>Pseudomonadati</taxon>
        <taxon>Myxococcota</taxon>
        <taxon>Polyangia</taxon>
        <taxon>Polyangiales</taxon>
        <taxon>Polyangiaceae</taxon>
        <taxon>Sorangium</taxon>
    </lineage>
</organism>
<feature type="transmembrane region" description="Helical" evidence="1">
    <location>
        <begin position="56"/>
        <end position="80"/>
    </location>
</feature>
<dbReference type="AlphaFoldDB" id="A0A2L0ETK0"/>
<gene>
    <name evidence="2" type="ORF">SOCE26_040350</name>
</gene>
<sequence>MTSASVTLMAPVATSRPGALRGRLIEFLLVGGATLVLFPLAWILRRSVGLDTSELALGFLTFHAASVINDPHFAVTYLLFYKDVRSRALGRVFAPTQRMRYVVAGFLVPLALLAWAVVALATGSARTMGFMIQLMFFLVGWHYVKQGFGVLTVLSARRGFRFSPLERRVVLGHCFAAWAYAWASPADPGRELEEKGVVYTSLAHPPALEPVTQVIFGLSALALVWTLAHRWRRERRLPPIAPLAGFLITVWLWTVYSSLDRLMMYLIPALHSVQYLYFVWLLRRNEAREAEGPPSFGRPTGVRLAFLAASAVGLGWVVFRGAPALLDGALVMSASDGEATSGLGETPYLAAIYVFVNIHHYFMDHVIWRRENPDTGYLLHTGEREAASGGGRQMAVEG</sequence>
<evidence type="ECO:0000256" key="1">
    <source>
        <dbReference type="SAM" id="Phobius"/>
    </source>
</evidence>
<feature type="transmembrane region" description="Helical" evidence="1">
    <location>
        <begin position="304"/>
        <end position="326"/>
    </location>
</feature>